<proteinExistence type="inferred from homology"/>
<evidence type="ECO:0000259" key="2">
    <source>
        <dbReference type="Pfam" id="PF02342"/>
    </source>
</evidence>
<dbReference type="Pfam" id="PF02342">
    <property type="entry name" value="TerD"/>
    <property type="match status" value="1"/>
</dbReference>
<evidence type="ECO:0000313" key="4">
    <source>
        <dbReference type="Proteomes" id="UP001344658"/>
    </source>
</evidence>
<keyword evidence="4" id="KW-1185">Reference proteome</keyword>
<dbReference type="CDD" id="cd06974">
    <property type="entry name" value="TerD_like"/>
    <property type="match status" value="1"/>
</dbReference>
<organism evidence="3 4">
    <name type="scientific">Actinacidiphila polyblastidii</name>
    <dbReference type="NCBI Taxonomy" id="3110430"/>
    <lineage>
        <taxon>Bacteria</taxon>
        <taxon>Bacillati</taxon>
        <taxon>Actinomycetota</taxon>
        <taxon>Actinomycetes</taxon>
        <taxon>Kitasatosporales</taxon>
        <taxon>Streptomycetaceae</taxon>
        <taxon>Actinacidiphila</taxon>
    </lineage>
</organism>
<reference evidence="3 4" key="1">
    <citation type="submission" date="2023-12" db="EMBL/GenBank/DDBJ databases">
        <title>Streptomyces sp. V4-01.</title>
        <authorList>
            <person name="Somphong A."/>
            <person name="Phongsopitanun W."/>
        </authorList>
    </citation>
    <scope>NUCLEOTIDE SEQUENCE [LARGE SCALE GENOMIC DNA]</scope>
    <source>
        <strain evidence="3 4">V4-01</strain>
    </source>
</reference>
<dbReference type="InterPro" id="IPR003325">
    <property type="entry name" value="TerD"/>
</dbReference>
<gene>
    <name evidence="3" type="ORF">V2S66_21005</name>
</gene>
<dbReference type="InterPro" id="IPR051324">
    <property type="entry name" value="Stress/Tellurium_Resist"/>
</dbReference>
<evidence type="ECO:0000256" key="1">
    <source>
        <dbReference type="ARBA" id="ARBA00008775"/>
    </source>
</evidence>
<comment type="similarity">
    <text evidence="1">Belongs to the CAPAB/TerDEXZ family.</text>
</comment>
<protein>
    <submittedName>
        <fullName evidence="3">TerD family protein</fullName>
    </submittedName>
</protein>
<dbReference type="Proteomes" id="UP001344658">
    <property type="component" value="Unassembled WGS sequence"/>
</dbReference>
<dbReference type="PANTHER" id="PTHR32097:SF4">
    <property type="entry name" value="GENERAL STRESS PROTEIN 16U"/>
    <property type="match status" value="1"/>
</dbReference>
<sequence>MSGVGKGIERVEVRLKWDPSPLGQPPTDLDVVAGPYERAGLRPLPGSGGGSAGPAYVVHYDSRSPDGTIWLNHDSRTGQGFGWDEVMTLDLGRLSERYDRVVVGVTIQQRPVRRDFAGVLHPAFEVVEGYAVLAAGDFTEVAGSVAATVAEFRRRDSGAWEFHAALRGYDTDSDTFIRTLGDSAPA</sequence>
<dbReference type="RefSeq" id="WP_330797447.1">
    <property type="nucleotide sequence ID" value="NZ_JAZEWV010000018.1"/>
</dbReference>
<dbReference type="Gene3D" id="2.60.60.30">
    <property type="entry name" value="sav2460 like domains"/>
    <property type="match status" value="1"/>
</dbReference>
<name>A0ABU7PF54_9ACTN</name>
<comment type="caution">
    <text evidence="3">The sequence shown here is derived from an EMBL/GenBank/DDBJ whole genome shotgun (WGS) entry which is preliminary data.</text>
</comment>
<dbReference type="EMBL" id="JAZEWV010000018">
    <property type="protein sequence ID" value="MEE4544445.1"/>
    <property type="molecule type" value="Genomic_DNA"/>
</dbReference>
<accession>A0ABU7PF54</accession>
<evidence type="ECO:0000313" key="3">
    <source>
        <dbReference type="EMBL" id="MEE4544445.1"/>
    </source>
</evidence>
<feature type="domain" description="TerD" evidence="2">
    <location>
        <begin position="6"/>
        <end position="172"/>
    </location>
</feature>
<dbReference type="PANTHER" id="PTHR32097">
    <property type="entry name" value="CAMP-BINDING PROTEIN 1-RELATED"/>
    <property type="match status" value="1"/>
</dbReference>